<dbReference type="InterPro" id="IPR011108">
    <property type="entry name" value="RMMBL"/>
</dbReference>
<comment type="caution">
    <text evidence="2">The sequence shown here is derived from an EMBL/GenBank/DDBJ whole genome shotgun (WGS) entry which is preliminary data.</text>
</comment>
<proteinExistence type="predicted"/>
<dbReference type="Pfam" id="PF07521">
    <property type="entry name" value="RMMBL"/>
    <property type="match status" value="1"/>
</dbReference>
<accession>A0A645ELZ1</accession>
<dbReference type="AlphaFoldDB" id="A0A645ELZ1"/>
<dbReference type="Gene3D" id="3.40.50.10890">
    <property type="match status" value="1"/>
</dbReference>
<evidence type="ECO:0000313" key="2">
    <source>
        <dbReference type="EMBL" id="MPN03038.1"/>
    </source>
</evidence>
<protein>
    <recommendedName>
        <fullName evidence="1">Zn-dependent metallo-hydrolase RNA specificity domain-containing protein</fullName>
    </recommendedName>
</protein>
<gene>
    <name evidence="2" type="ORF">SDC9_150261</name>
</gene>
<dbReference type="InterPro" id="IPR036866">
    <property type="entry name" value="RibonucZ/Hydroxyglut_hydro"/>
</dbReference>
<dbReference type="EMBL" id="VSSQ01048985">
    <property type="protein sequence ID" value="MPN03038.1"/>
    <property type="molecule type" value="Genomic_DNA"/>
</dbReference>
<evidence type="ECO:0000259" key="1">
    <source>
        <dbReference type="Pfam" id="PF07521"/>
    </source>
</evidence>
<organism evidence="2">
    <name type="scientific">bioreactor metagenome</name>
    <dbReference type="NCBI Taxonomy" id="1076179"/>
    <lineage>
        <taxon>unclassified sequences</taxon>
        <taxon>metagenomes</taxon>
        <taxon>ecological metagenomes</taxon>
    </lineage>
</organism>
<dbReference type="Gene3D" id="3.60.15.10">
    <property type="entry name" value="Ribonuclease Z/Hydroxyacylglutathione hydrolase-like"/>
    <property type="match status" value="1"/>
</dbReference>
<name>A0A645ELZ1_9ZZZZ</name>
<feature type="domain" description="Zn-dependent metallo-hydrolase RNA specificity" evidence="1">
    <location>
        <begin position="5"/>
        <end position="67"/>
    </location>
</feature>
<sequence length="149" mass="17216">MGEEIVVKAKIQYMEGFSAHADKDQMLEWFRAMEKRPKAFFVVHGEHDAAFTFAEELQRNLGTATAIPQYGDSVVIDGTEWRMETSHLIPAELPEGQELHEALRKFERDIALYKTRIEQITARDSSKTADIRKKLEKAKKYVDEMLKNV</sequence>
<dbReference type="SUPFAM" id="SSF56281">
    <property type="entry name" value="Metallo-hydrolase/oxidoreductase"/>
    <property type="match status" value="1"/>
</dbReference>
<reference evidence="2" key="1">
    <citation type="submission" date="2019-08" db="EMBL/GenBank/DDBJ databases">
        <authorList>
            <person name="Kucharzyk K."/>
            <person name="Murdoch R.W."/>
            <person name="Higgins S."/>
            <person name="Loffler F."/>
        </authorList>
    </citation>
    <scope>NUCLEOTIDE SEQUENCE</scope>
</reference>